<evidence type="ECO:0000313" key="3">
    <source>
        <dbReference type="Proteomes" id="UP000292702"/>
    </source>
</evidence>
<sequence length="337" mass="37494">MQPFPAPLDLILKEGNAGPLNCRRLFSMPLRTQDATDGAKRHPPAVEQMDESIQLRNLKRCTTLWQRLKDYTEPDSAFNTWHSEGPASAIPSAAQQALAVRRLVGWAIDHALNTEPLVNCEMSIDHQIHMQLLHPINILLQTRYRNRISDVLTDETLARSDDRGWAQKPSDNSAPAHASTPRPEPATHNFNSTIEDRDAGIPDSLDELAIPGIPHLRDSTPLNVAELDDHVSAPNLDSREPSLDGDEQQGFPQVAFLPMWLRGVIAAHVLASGNNTWPKAGIPDIILLKSANLHDHGALGELKTFWTVSDEIFDEIFSSHCAWSETGLFKWYKSLNA</sequence>
<organism evidence="2 3">
    <name type="scientific">Steccherinum ochraceum</name>
    <dbReference type="NCBI Taxonomy" id="92696"/>
    <lineage>
        <taxon>Eukaryota</taxon>
        <taxon>Fungi</taxon>
        <taxon>Dikarya</taxon>
        <taxon>Basidiomycota</taxon>
        <taxon>Agaricomycotina</taxon>
        <taxon>Agaricomycetes</taxon>
        <taxon>Polyporales</taxon>
        <taxon>Steccherinaceae</taxon>
        <taxon>Steccherinum</taxon>
    </lineage>
</organism>
<name>A0A4R0RQZ1_9APHY</name>
<proteinExistence type="predicted"/>
<reference evidence="2 3" key="1">
    <citation type="submission" date="2018-11" db="EMBL/GenBank/DDBJ databases">
        <title>Genome assembly of Steccherinum ochraceum LE-BIN_3174, the white-rot fungus of the Steccherinaceae family (The Residual Polyporoid clade, Polyporales, Basidiomycota).</title>
        <authorList>
            <person name="Fedorova T.V."/>
            <person name="Glazunova O.A."/>
            <person name="Landesman E.O."/>
            <person name="Moiseenko K.V."/>
            <person name="Psurtseva N.V."/>
            <person name="Savinova O.S."/>
            <person name="Shakhova N.V."/>
            <person name="Tyazhelova T.V."/>
            <person name="Vasina D.V."/>
        </authorList>
    </citation>
    <scope>NUCLEOTIDE SEQUENCE [LARGE SCALE GENOMIC DNA]</scope>
    <source>
        <strain evidence="2 3">LE-BIN_3174</strain>
    </source>
</reference>
<evidence type="ECO:0000313" key="2">
    <source>
        <dbReference type="EMBL" id="TCD67829.1"/>
    </source>
</evidence>
<keyword evidence="3" id="KW-1185">Reference proteome</keyword>
<protein>
    <submittedName>
        <fullName evidence="2">Uncharacterized protein</fullName>
    </submittedName>
</protein>
<dbReference type="EMBL" id="RWJN01000084">
    <property type="protein sequence ID" value="TCD67829.1"/>
    <property type="molecule type" value="Genomic_DNA"/>
</dbReference>
<comment type="caution">
    <text evidence="2">The sequence shown here is derived from an EMBL/GenBank/DDBJ whole genome shotgun (WGS) entry which is preliminary data.</text>
</comment>
<dbReference type="AlphaFoldDB" id="A0A4R0RQZ1"/>
<dbReference type="Proteomes" id="UP000292702">
    <property type="component" value="Unassembled WGS sequence"/>
</dbReference>
<accession>A0A4R0RQZ1</accession>
<evidence type="ECO:0000256" key="1">
    <source>
        <dbReference type="SAM" id="MobiDB-lite"/>
    </source>
</evidence>
<feature type="region of interest" description="Disordered" evidence="1">
    <location>
        <begin position="160"/>
        <end position="198"/>
    </location>
</feature>
<gene>
    <name evidence="2" type="ORF">EIP91_011891</name>
</gene>